<name>A0ABR8KWV1_9SPHN</name>
<dbReference type="PROSITE" id="PS50949">
    <property type="entry name" value="HTH_GNTR"/>
    <property type="match status" value="1"/>
</dbReference>
<dbReference type="CDD" id="cd07377">
    <property type="entry name" value="WHTH_GntR"/>
    <property type="match status" value="1"/>
</dbReference>
<dbReference type="PANTHER" id="PTHR43537:SF52">
    <property type="entry name" value="FATTY ACID METABOLISM REGULATOR PROTEIN"/>
    <property type="match status" value="1"/>
</dbReference>
<dbReference type="SMART" id="SM00345">
    <property type="entry name" value="HTH_GNTR"/>
    <property type="match status" value="1"/>
</dbReference>
<dbReference type="EMBL" id="JACXLC010000001">
    <property type="protein sequence ID" value="MBD2842626.1"/>
    <property type="molecule type" value="Genomic_DNA"/>
</dbReference>
<dbReference type="Pfam" id="PF00392">
    <property type="entry name" value="GntR"/>
    <property type="match status" value="1"/>
</dbReference>
<protein>
    <submittedName>
        <fullName evidence="5">GntR family transcriptional regulator</fullName>
    </submittedName>
</protein>
<dbReference type="InterPro" id="IPR036388">
    <property type="entry name" value="WH-like_DNA-bd_sf"/>
</dbReference>
<dbReference type="SUPFAM" id="SSF46785">
    <property type="entry name" value="Winged helix' DNA-binding domain"/>
    <property type="match status" value="1"/>
</dbReference>
<dbReference type="SUPFAM" id="SSF48008">
    <property type="entry name" value="GntR ligand-binding domain-like"/>
    <property type="match status" value="1"/>
</dbReference>
<comment type="caution">
    <text evidence="5">The sequence shown here is derived from an EMBL/GenBank/DDBJ whole genome shotgun (WGS) entry which is preliminary data.</text>
</comment>
<organism evidence="5 6">
    <name type="scientific">Erythrobacter rubeus</name>
    <dbReference type="NCBI Taxonomy" id="2760803"/>
    <lineage>
        <taxon>Bacteria</taxon>
        <taxon>Pseudomonadati</taxon>
        <taxon>Pseudomonadota</taxon>
        <taxon>Alphaproteobacteria</taxon>
        <taxon>Sphingomonadales</taxon>
        <taxon>Erythrobacteraceae</taxon>
        <taxon>Erythrobacter/Porphyrobacter group</taxon>
        <taxon>Erythrobacter</taxon>
    </lineage>
</organism>
<evidence type="ECO:0000259" key="4">
    <source>
        <dbReference type="PROSITE" id="PS50949"/>
    </source>
</evidence>
<gene>
    <name evidence="5" type="ORF">IB285_10185</name>
</gene>
<keyword evidence="6" id="KW-1185">Reference proteome</keyword>
<proteinExistence type="predicted"/>
<feature type="domain" description="HTH gntR-type" evidence="4">
    <location>
        <begin position="58"/>
        <end position="125"/>
    </location>
</feature>
<dbReference type="InterPro" id="IPR011711">
    <property type="entry name" value="GntR_C"/>
</dbReference>
<dbReference type="PRINTS" id="PR00035">
    <property type="entry name" value="HTHGNTR"/>
</dbReference>
<dbReference type="Pfam" id="PF07729">
    <property type="entry name" value="FCD"/>
    <property type="match status" value="1"/>
</dbReference>
<reference evidence="5 6" key="1">
    <citation type="submission" date="2020-09" db="EMBL/GenBank/DDBJ databases">
        <authorList>
            <person name="Yoon J.-W."/>
        </authorList>
    </citation>
    <scope>NUCLEOTIDE SEQUENCE [LARGE SCALE GENOMIC DNA]</scope>
    <source>
        <strain evidence="5 6">KMU-140</strain>
    </source>
</reference>
<evidence type="ECO:0000313" key="6">
    <source>
        <dbReference type="Proteomes" id="UP000635384"/>
    </source>
</evidence>
<keyword evidence="1" id="KW-0805">Transcription regulation</keyword>
<dbReference type="Gene3D" id="1.10.10.10">
    <property type="entry name" value="Winged helix-like DNA-binding domain superfamily/Winged helix DNA-binding domain"/>
    <property type="match status" value="1"/>
</dbReference>
<dbReference type="PANTHER" id="PTHR43537">
    <property type="entry name" value="TRANSCRIPTIONAL REGULATOR, GNTR FAMILY"/>
    <property type="match status" value="1"/>
</dbReference>
<keyword evidence="2" id="KW-0238">DNA-binding</keyword>
<evidence type="ECO:0000313" key="5">
    <source>
        <dbReference type="EMBL" id="MBD2842626.1"/>
    </source>
</evidence>
<dbReference type="InterPro" id="IPR008920">
    <property type="entry name" value="TF_FadR/GntR_C"/>
</dbReference>
<dbReference type="SMART" id="SM00895">
    <property type="entry name" value="FCD"/>
    <property type="match status" value="1"/>
</dbReference>
<sequence>MFVVCSAVVAMKILRVDNFVCNFVRPFNRQLLWPSHTPLVIDAAMTKQTDLQKNADAASLVDSLVEAIVDGVMDHRYAPGQRLVATDLAEEFGVSRAPVREALHVLAGEGVVELVANRGARIRKLSRKERVDFLEFTEALCMLGVRQGVTRIDEGDNRKRLDEHFSVIEEAWSRRHAADFVDALYRYHIALNRISGNGFVKFFYERPYIRFYTIMLADLAPGENWEQYISNYREIHQTILDGDQAAAMECFSSHISWVLSFMKR</sequence>
<accession>A0ABR8KWV1</accession>
<dbReference type="InterPro" id="IPR000524">
    <property type="entry name" value="Tscrpt_reg_HTH_GntR"/>
</dbReference>
<evidence type="ECO:0000256" key="3">
    <source>
        <dbReference type="ARBA" id="ARBA00023163"/>
    </source>
</evidence>
<dbReference type="Proteomes" id="UP000635384">
    <property type="component" value="Unassembled WGS sequence"/>
</dbReference>
<keyword evidence="3" id="KW-0804">Transcription</keyword>
<dbReference type="Gene3D" id="1.20.120.530">
    <property type="entry name" value="GntR ligand-binding domain-like"/>
    <property type="match status" value="1"/>
</dbReference>
<dbReference type="InterPro" id="IPR036390">
    <property type="entry name" value="WH_DNA-bd_sf"/>
</dbReference>
<evidence type="ECO:0000256" key="1">
    <source>
        <dbReference type="ARBA" id="ARBA00023015"/>
    </source>
</evidence>
<evidence type="ECO:0000256" key="2">
    <source>
        <dbReference type="ARBA" id="ARBA00023125"/>
    </source>
</evidence>